<comment type="caution">
    <text evidence="1">The sequence shown here is derived from an EMBL/GenBank/DDBJ whole genome shotgun (WGS) entry which is preliminary data.</text>
</comment>
<dbReference type="AlphaFoldDB" id="A0A4C1V078"/>
<dbReference type="EMBL" id="BGZK01000249">
    <property type="protein sequence ID" value="GBP31667.1"/>
    <property type="molecule type" value="Genomic_DNA"/>
</dbReference>
<organism evidence="1 2">
    <name type="scientific">Eumeta variegata</name>
    <name type="common">Bagworm moth</name>
    <name type="synonym">Eumeta japonica</name>
    <dbReference type="NCBI Taxonomy" id="151549"/>
    <lineage>
        <taxon>Eukaryota</taxon>
        <taxon>Metazoa</taxon>
        <taxon>Ecdysozoa</taxon>
        <taxon>Arthropoda</taxon>
        <taxon>Hexapoda</taxon>
        <taxon>Insecta</taxon>
        <taxon>Pterygota</taxon>
        <taxon>Neoptera</taxon>
        <taxon>Endopterygota</taxon>
        <taxon>Lepidoptera</taxon>
        <taxon>Glossata</taxon>
        <taxon>Ditrysia</taxon>
        <taxon>Tineoidea</taxon>
        <taxon>Psychidae</taxon>
        <taxon>Oiketicinae</taxon>
        <taxon>Eumeta</taxon>
    </lineage>
</organism>
<proteinExistence type="predicted"/>
<sequence>MKYHQQNVIFGREKMSCFLIRRDLLQRISVDLGDIVVRVYAIYVTFVAKNTCFISRCLSESTTSCDLSREAVPDSAGLARRAKRPKPSSCRRIILADVERFRIAESAEPQMCFRIFGFRLRKSERTQ</sequence>
<dbReference type="Proteomes" id="UP000299102">
    <property type="component" value="Unassembled WGS sequence"/>
</dbReference>
<keyword evidence="2" id="KW-1185">Reference proteome</keyword>
<accession>A0A4C1V078</accession>
<evidence type="ECO:0000313" key="2">
    <source>
        <dbReference type="Proteomes" id="UP000299102"/>
    </source>
</evidence>
<name>A0A4C1V078_EUMVA</name>
<gene>
    <name evidence="1" type="ORF">EVAR_84113_1</name>
</gene>
<reference evidence="1 2" key="1">
    <citation type="journal article" date="2019" name="Commun. Biol.">
        <title>The bagworm genome reveals a unique fibroin gene that provides high tensile strength.</title>
        <authorList>
            <person name="Kono N."/>
            <person name="Nakamura H."/>
            <person name="Ohtoshi R."/>
            <person name="Tomita M."/>
            <person name="Numata K."/>
            <person name="Arakawa K."/>
        </authorList>
    </citation>
    <scope>NUCLEOTIDE SEQUENCE [LARGE SCALE GENOMIC DNA]</scope>
</reference>
<protein>
    <submittedName>
        <fullName evidence="1">Uncharacterized protein</fullName>
    </submittedName>
</protein>
<evidence type="ECO:0000313" key="1">
    <source>
        <dbReference type="EMBL" id="GBP31667.1"/>
    </source>
</evidence>